<sequence length="71" mass="8194">MHPAVFLSLPDLRCSLLLLVTWVFTPVTTEITSLDTENIDEILSVVSVRCCIQFLRKLPMSLRKNFQMKIK</sequence>
<name>A0A8I5KT21_HUMAN</name>
<feature type="chain" id="PRO_5035292234" evidence="1">
    <location>
        <begin position="30"/>
        <end position="71"/>
    </location>
</feature>
<organism evidence="2 3">
    <name type="scientific">Homo sapiens</name>
    <name type="common">Human</name>
    <dbReference type="NCBI Taxonomy" id="9606"/>
    <lineage>
        <taxon>Eukaryota</taxon>
        <taxon>Metazoa</taxon>
        <taxon>Chordata</taxon>
        <taxon>Craniata</taxon>
        <taxon>Vertebrata</taxon>
        <taxon>Euteleostomi</taxon>
        <taxon>Mammalia</taxon>
        <taxon>Eutheria</taxon>
        <taxon>Euarchontoglires</taxon>
        <taxon>Primates</taxon>
        <taxon>Haplorrhini</taxon>
        <taxon>Catarrhini</taxon>
        <taxon>Hominidae</taxon>
        <taxon>Homo</taxon>
    </lineage>
</organism>
<dbReference type="EMBL" id="AL360084">
    <property type="status" value="NOT_ANNOTATED_CDS"/>
    <property type="molecule type" value="Genomic_DNA"/>
</dbReference>
<evidence type="ECO:0000256" key="1">
    <source>
        <dbReference type="SAM" id="SignalP"/>
    </source>
</evidence>
<keyword evidence="1" id="KW-0732">Signal</keyword>
<reference evidence="2" key="4">
    <citation type="submission" date="2025-08" db="UniProtKB">
        <authorList>
            <consortium name="Ensembl"/>
        </authorList>
    </citation>
    <scope>IDENTIFICATION</scope>
</reference>
<proteinExistence type="predicted"/>
<dbReference type="AlphaFoldDB" id="A0A8I5KT21"/>
<dbReference type="EMBL" id="AL137072">
    <property type="status" value="NOT_ANNOTATED_CDS"/>
    <property type="molecule type" value="Genomic_DNA"/>
</dbReference>
<feature type="signal peptide" evidence="1">
    <location>
        <begin position="1"/>
        <end position="29"/>
    </location>
</feature>
<reference evidence="2 3" key="2">
    <citation type="journal article" date="2004" name="Nature">
        <title>DNA sequence and analysis of human chromosome 9.</title>
        <authorList>
            <person name="Humphray S.J."/>
            <person name="Oliver K."/>
            <person name="Hunt A.R."/>
            <person name="Plumb R.W."/>
            <person name="Loveland J.E."/>
            <person name="Howe K.L."/>
            <person name="Andrews T.D."/>
            <person name="Searle S."/>
            <person name="Hunt S.E."/>
            <person name="Scott C.E."/>
            <person name="Jones M.C."/>
            <person name="Ainscough R."/>
            <person name="Almeida J.P."/>
            <person name="Ambrose K.D."/>
            <person name="Ashwell R.I."/>
            <person name="Babbage A.K."/>
            <person name="Babbage S."/>
            <person name="Bagguley C.L."/>
            <person name="Bailey J."/>
            <person name="Banerjee R."/>
            <person name="Barker D.J."/>
            <person name="Barlow K.F."/>
            <person name="Bates K."/>
            <person name="Beasley H."/>
            <person name="Beasley O."/>
            <person name="Bird C.P."/>
            <person name="Bray-Allen S."/>
            <person name="Brown A.J."/>
            <person name="Brown J.Y."/>
            <person name="Burford D."/>
            <person name="Burrill W."/>
            <person name="Burton J."/>
            <person name="Carder C."/>
            <person name="Carter N.P."/>
            <person name="Chapman J.C."/>
            <person name="Chen Y."/>
            <person name="Clarke G."/>
            <person name="Clark S.Y."/>
            <person name="Clee C.M."/>
            <person name="Clegg S."/>
            <person name="Collier R.E."/>
            <person name="Corby N."/>
            <person name="Crosier M."/>
            <person name="Cummings A.T."/>
            <person name="Davies J."/>
            <person name="Dhami P."/>
            <person name="Dunn M."/>
            <person name="Dutta I."/>
            <person name="Dyer L.W."/>
            <person name="Earthrowl M.E."/>
            <person name="Faulkner L."/>
            <person name="Fleming C.J."/>
            <person name="Frankish A."/>
            <person name="Frankland J.A."/>
            <person name="French L."/>
            <person name="Fricker D.G."/>
            <person name="Garner P."/>
            <person name="Garnett J."/>
            <person name="Ghori J."/>
            <person name="Gilbert J.G."/>
            <person name="Glison C."/>
            <person name="Grafham D.V."/>
            <person name="Gribble S."/>
            <person name="Griffiths C."/>
            <person name="Griffiths-Jones S."/>
            <person name="Grocock R."/>
            <person name="Guy J."/>
            <person name="Hall R.E."/>
            <person name="Hammond S."/>
            <person name="Harley J.L."/>
            <person name="Harrison E.S."/>
            <person name="Hart E.A."/>
            <person name="Heath P.D."/>
            <person name="Henderson C.D."/>
            <person name="Hopkins B.L."/>
            <person name="Howard P.J."/>
            <person name="Howden P.J."/>
            <person name="Huckle E."/>
            <person name="Johnson C."/>
            <person name="Johnson D."/>
            <person name="Joy A.A."/>
            <person name="Kay M."/>
            <person name="Keenan S."/>
            <person name="Kershaw J.K."/>
            <person name="Kimberley A.M."/>
            <person name="King A."/>
            <person name="Knights A."/>
            <person name="Laird G.K."/>
            <person name="Langford C."/>
            <person name="Lawlor S."/>
            <person name="Leongamornlert D.A."/>
            <person name="Leversha M."/>
            <person name="Lloyd C."/>
            <person name="Lloyd D.M."/>
            <person name="Lovell J."/>
            <person name="Martin S."/>
            <person name="Mashreghi-Mohammadi M."/>
            <person name="Matthews L."/>
            <person name="McLaren S."/>
            <person name="McLay K.E."/>
            <person name="McMurray A."/>
            <person name="Milne S."/>
            <person name="Nickerson T."/>
            <person name="Nisbett J."/>
            <person name="Nordsiek G."/>
            <person name="Pearce A.V."/>
            <person name="Peck A.I."/>
            <person name="Porter K.M."/>
            <person name="Pandian R."/>
            <person name="Pelan S."/>
            <person name="Phillimore B."/>
            <person name="Povey S."/>
            <person name="Ramsey Y."/>
            <person name="Rand V."/>
            <person name="Scharfe M."/>
            <person name="Sehra H.K."/>
            <person name="Shownkeen R."/>
            <person name="Sims S.K."/>
            <person name="Skuce C.D."/>
            <person name="Smith M."/>
            <person name="Steward C.A."/>
            <person name="Swarbreck D."/>
            <person name="Sycamore N."/>
            <person name="Tester J."/>
            <person name="Thorpe A."/>
            <person name="Tracey A."/>
            <person name="Tromans A."/>
            <person name="Thomas D.W."/>
            <person name="Wall M."/>
            <person name="Wallis J.M."/>
            <person name="West A.P."/>
            <person name="Whitehead S.L."/>
            <person name="Willey D.L."/>
            <person name="Williams S.A."/>
            <person name="Wilming L."/>
            <person name="Wray P.W."/>
            <person name="Young L."/>
            <person name="Ashurst J.L."/>
            <person name="Coulson A."/>
            <person name="Blocker H."/>
            <person name="Durbin R."/>
            <person name="Sulston J.E."/>
            <person name="Hubbard T."/>
            <person name="Jackson M.J."/>
            <person name="Bentley D.R."/>
            <person name="Beck S."/>
            <person name="Rogers J."/>
            <person name="Dunham I."/>
        </authorList>
    </citation>
    <scope>NUCLEOTIDE SEQUENCE [LARGE SCALE GENOMIC DNA]</scope>
</reference>
<dbReference type="OpenTargets" id="ENSG00000023318"/>
<evidence type="ECO:0000313" key="2">
    <source>
        <dbReference type="Ensembl" id="ENSP00000509263.1"/>
    </source>
</evidence>
<gene>
    <name evidence="2" type="primary">ERP44</name>
</gene>
<dbReference type="EMBL" id="AL358937">
    <property type="status" value="NOT_ANNOTATED_CDS"/>
    <property type="molecule type" value="Genomic_DNA"/>
</dbReference>
<dbReference type="HGNC" id="HGNC:18311">
    <property type="gene designation" value="ERP44"/>
</dbReference>
<keyword evidence="3" id="KW-1185">Reference proteome</keyword>
<dbReference type="Ensembl" id="ENST00000691188.1">
    <property type="protein sequence ID" value="ENSP00000509263.1"/>
    <property type="gene ID" value="ENSG00000023318.9"/>
</dbReference>
<protein>
    <submittedName>
        <fullName evidence="2">Endoplasmic reticulum protein 44</fullName>
    </submittedName>
</protein>
<dbReference type="SMR" id="A0A8I5KT21"/>
<accession>A0A8I5KT21</accession>
<reference evidence="2 3" key="3">
    <citation type="journal article" date="2004" name="Nature">
        <title>Finishing the euchromatic sequence of the human genome.</title>
        <authorList>
            <consortium name="International Human Genome Sequencing Consortium"/>
        </authorList>
    </citation>
    <scope>NUCLEOTIDE SEQUENCE [LARGE SCALE GENOMIC DNA]</scope>
</reference>
<reference evidence="2 3" key="1">
    <citation type="journal article" date="2001" name="Nature">
        <title>Initial sequencing and analysis of the human genome.</title>
        <authorList>
            <consortium name="International Human Genome Sequencing Consortium"/>
            <person name="Lander E.S."/>
            <person name="Linton L.M."/>
            <person name="Birren B."/>
            <person name="Nusbaum C."/>
            <person name="Zody M.C."/>
            <person name="Baldwin J."/>
            <person name="Devon K."/>
            <person name="Dewar K."/>
            <person name="Doyle M."/>
            <person name="FitzHugh W."/>
            <person name="Funke R."/>
            <person name="Gage D."/>
            <person name="Harris K."/>
            <person name="Heaford A."/>
            <person name="Howland J."/>
            <person name="Kann L."/>
            <person name="Lehoczky J."/>
            <person name="LeVine R."/>
            <person name="McEwan P."/>
            <person name="McKernan K."/>
            <person name="Meldrim J."/>
            <person name="Mesirov J.P."/>
            <person name="Miranda C."/>
            <person name="Morris W."/>
            <person name="Naylor J."/>
            <person name="Raymond C."/>
            <person name="Rosetti M."/>
            <person name="Santos R."/>
            <person name="Sheridan A."/>
            <person name="Sougnez C."/>
            <person name="Stange-Thomann N."/>
            <person name="Stojanovic N."/>
            <person name="Subramanian A."/>
            <person name="Wyman D."/>
            <person name="Rogers J."/>
            <person name="Sulston J."/>
            <person name="Ainscough R."/>
            <person name="Beck S."/>
            <person name="Bentley D."/>
            <person name="Burton J."/>
            <person name="Clee C."/>
            <person name="Carter N."/>
            <person name="Coulson A."/>
            <person name="Deadman R."/>
            <person name="Deloukas P."/>
            <person name="Dunham A."/>
            <person name="Dunham I."/>
            <person name="Durbin R."/>
            <person name="French L."/>
            <person name="Grafham D."/>
            <person name="Gregory S."/>
            <person name="Hubbard T."/>
            <person name="Humphray S."/>
            <person name="Hunt A."/>
            <person name="Jones M."/>
            <person name="Lloyd C."/>
            <person name="McMurray A."/>
            <person name="Matthews L."/>
            <person name="Mercer S."/>
            <person name="Milne S."/>
            <person name="Mullikin J.C."/>
            <person name="Mungall A."/>
            <person name="Plumb R."/>
            <person name="Ross M."/>
            <person name="Shownkeen R."/>
            <person name="Sims S."/>
            <person name="Waterston R.H."/>
            <person name="Wilson R.K."/>
            <person name="Hillier L.W."/>
            <person name="McPherson J.D."/>
            <person name="Marra M.A."/>
            <person name="Mardis E.R."/>
            <person name="Fulton L.A."/>
            <person name="Chinwalla A.T."/>
            <person name="Pepin K.H."/>
            <person name="Gish W.R."/>
            <person name="Chissoe S.L."/>
            <person name="Wendl M.C."/>
            <person name="Delehaunty K.D."/>
            <person name="Miner T.L."/>
            <person name="Delehaunty A."/>
            <person name="Kramer J.B."/>
            <person name="Cook L.L."/>
            <person name="Fulton R.S."/>
            <person name="Johnson D.L."/>
            <person name="Minx P.J."/>
            <person name="Clifton S.W."/>
            <person name="Hawkins T."/>
            <person name="Branscomb E."/>
            <person name="Predki P."/>
            <person name="Richardson P."/>
            <person name="Wenning S."/>
            <person name="Slezak T."/>
            <person name="Doggett N."/>
            <person name="Cheng J.F."/>
            <person name="Olsen A."/>
            <person name="Lucas S."/>
            <person name="Elkin C."/>
            <person name="Uberbacher E."/>
            <person name="Frazier M."/>
            <person name="Gibbs R.A."/>
            <person name="Muzny D.M."/>
            <person name="Scherer S.E."/>
            <person name="Bouck J.B."/>
            <person name="Sodergren E.J."/>
            <person name="Worley K.C."/>
            <person name="Rives C.M."/>
            <person name="Gorrell J.H."/>
            <person name="Metzker M.L."/>
            <person name="Naylor S.L."/>
            <person name="Kucherlapati R.S."/>
            <person name="Nelson D.L."/>
            <person name="Weinstock G.M."/>
            <person name="Sakaki Y."/>
            <person name="Fujiyama A."/>
            <person name="Hattori M."/>
            <person name="Yada T."/>
            <person name="Toyoda A."/>
            <person name="Itoh T."/>
            <person name="Kawagoe C."/>
            <person name="Watanabe H."/>
            <person name="Totoki Y."/>
            <person name="Taylor T."/>
            <person name="Weissenbach J."/>
            <person name="Heilig R."/>
            <person name="Saurin W."/>
            <person name="Artiguenave F."/>
            <person name="Brottier P."/>
            <person name="Bruls T."/>
            <person name="Pelletier E."/>
            <person name="Robert C."/>
            <person name="Wincker P."/>
            <person name="Smith D.R."/>
            <person name="Doucette-Stamm L."/>
            <person name="Rubenfield M."/>
            <person name="Weinstock K."/>
            <person name="Lee H.M."/>
            <person name="Dubois J."/>
            <person name="Rosenthal A."/>
            <person name="Platzer M."/>
            <person name="Nyakatura G."/>
            <person name="Taudien S."/>
            <person name="Rump A."/>
            <person name="Yang H."/>
            <person name="Yu J."/>
            <person name="Wang J."/>
            <person name="Huang G."/>
            <person name="Gu J."/>
            <person name="Hood L."/>
            <person name="Rowen L."/>
            <person name="Madan A."/>
            <person name="Qin S."/>
            <person name="Davis R.W."/>
            <person name="Federspiel N.A."/>
            <person name="Abola A.P."/>
            <person name="Proctor M.J."/>
            <person name="Myers R.M."/>
            <person name="Schmutz J."/>
            <person name="Dickson M."/>
            <person name="Grimwood J."/>
            <person name="Cox D.R."/>
            <person name="Olson M.V."/>
            <person name="Kaul R."/>
            <person name="Raymond C."/>
            <person name="Shimizu N."/>
            <person name="Kawasaki K."/>
            <person name="Minoshima S."/>
            <person name="Evans G.A."/>
            <person name="Athanasiou M."/>
            <person name="Schultz R."/>
            <person name="Roe B.A."/>
            <person name="Chen F."/>
            <person name="Pan H."/>
            <person name="Ramser J."/>
            <person name="Lehrach H."/>
            <person name="Reinhardt R."/>
            <person name="McCombie W.R."/>
            <person name="de la Bastide M."/>
            <person name="Dedhia N."/>
            <person name="Blocker H."/>
            <person name="Hornischer K."/>
            <person name="Nordsiek G."/>
            <person name="Agarwala R."/>
            <person name="Aravind L."/>
            <person name="Bailey J.A."/>
            <person name="Bateman A."/>
            <person name="Batzoglou S."/>
            <person name="Birney E."/>
            <person name="Bork P."/>
            <person name="Brown D.G."/>
            <person name="Burge C.B."/>
            <person name="Cerutti L."/>
            <person name="Chen H.C."/>
            <person name="Church D."/>
            <person name="Clamp M."/>
            <person name="Copley R.R."/>
            <person name="Doerks T."/>
            <person name="Eddy S.R."/>
            <person name="Eichler E.E."/>
            <person name="Furey T.S."/>
            <person name="Galagan J."/>
            <person name="Gilbert J.G."/>
            <person name="Harmon C."/>
            <person name="Hayashizaki Y."/>
            <person name="Haussler D."/>
            <person name="Hermjakob H."/>
            <person name="Hokamp K."/>
            <person name="Jang W."/>
            <person name="Johnson L.S."/>
            <person name="Jones T.A."/>
            <person name="Kasif S."/>
            <person name="Kaspryzk A."/>
            <person name="Kennedy S."/>
            <person name="Kent W.J."/>
            <person name="Kitts P."/>
            <person name="Koonin E.V."/>
            <person name="Korf I."/>
            <person name="Kulp D."/>
            <person name="Lancet D."/>
            <person name="Lowe T.M."/>
            <person name="McLysaght A."/>
            <person name="Mikkelsen T."/>
            <person name="Moran J.V."/>
            <person name="Mulder N."/>
            <person name="Pollara V.J."/>
            <person name="Ponting C.P."/>
            <person name="Schuler G."/>
            <person name="Schultz J."/>
            <person name="Slater G."/>
            <person name="Smit A.F."/>
            <person name="Stupka E."/>
            <person name="Szustakowski J."/>
            <person name="Thierry-Mieg D."/>
            <person name="Thierry-Mieg J."/>
            <person name="Wagner L."/>
            <person name="Wallis J."/>
            <person name="Wheeler R."/>
            <person name="Williams A."/>
            <person name="Wolf Y.I."/>
            <person name="Wolfe K.H."/>
            <person name="Yang S.P."/>
            <person name="Yeh R.F."/>
            <person name="Collins F."/>
            <person name="Guyer M.S."/>
            <person name="Peterson J."/>
            <person name="Felsenfeld A."/>
            <person name="Wetterstrand K.A."/>
            <person name="Patrinos A."/>
            <person name="Morgan M.J."/>
            <person name="de Jong P."/>
            <person name="Catanese J.J."/>
            <person name="Osoegawa K."/>
            <person name="Shizuya H."/>
            <person name="Choi S."/>
            <person name="Chen Y.J."/>
        </authorList>
    </citation>
    <scope>NUCLEOTIDE SEQUENCE [LARGE SCALE GENOMIC DNA]</scope>
</reference>
<reference evidence="2" key="5">
    <citation type="submission" date="2025-09" db="UniProtKB">
        <authorList>
            <consortium name="Ensembl"/>
        </authorList>
    </citation>
    <scope>IDENTIFICATION</scope>
</reference>
<dbReference type="OrthoDB" id="294696at2759"/>
<dbReference type="GeneTree" id="ENSGT00930000151031"/>
<dbReference type="Ensembl" id="ENST00000691188.1">
    <property type="protein sequence ID" value="ENSP00000509263.1"/>
    <property type="gene ID" value="ENSG00000023318.10"/>
</dbReference>
<evidence type="ECO:0000313" key="3">
    <source>
        <dbReference type="Proteomes" id="UP000005640"/>
    </source>
</evidence>
<dbReference type="Proteomes" id="UP000005640">
    <property type="component" value="Chromosome 9"/>
</dbReference>